<gene>
    <name evidence="1" type="ORF">K435DRAFT_878995</name>
</gene>
<proteinExistence type="predicted"/>
<keyword evidence="2" id="KW-1185">Reference proteome</keyword>
<reference evidence="1 2" key="1">
    <citation type="journal article" date="2019" name="Nat. Ecol. Evol.">
        <title>Megaphylogeny resolves global patterns of mushroom evolution.</title>
        <authorList>
            <person name="Varga T."/>
            <person name="Krizsan K."/>
            <person name="Foldi C."/>
            <person name="Dima B."/>
            <person name="Sanchez-Garcia M."/>
            <person name="Sanchez-Ramirez S."/>
            <person name="Szollosi G.J."/>
            <person name="Szarkandi J.G."/>
            <person name="Papp V."/>
            <person name="Albert L."/>
            <person name="Andreopoulos W."/>
            <person name="Angelini C."/>
            <person name="Antonin V."/>
            <person name="Barry K.W."/>
            <person name="Bougher N.L."/>
            <person name="Buchanan P."/>
            <person name="Buyck B."/>
            <person name="Bense V."/>
            <person name="Catcheside P."/>
            <person name="Chovatia M."/>
            <person name="Cooper J."/>
            <person name="Damon W."/>
            <person name="Desjardin D."/>
            <person name="Finy P."/>
            <person name="Geml J."/>
            <person name="Haridas S."/>
            <person name="Hughes K."/>
            <person name="Justo A."/>
            <person name="Karasinski D."/>
            <person name="Kautmanova I."/>
            <person name="Kiss B."/>
            <person name="Kocsube S."/>
            <person name="Kotiranta H."/>
            <person name="LaButti K.M."/>
            <person name="Lechner B.E."/>
            <person name="Liimatainen K."/>
            <person name="Lipzen A."/>
            <person name="Lukacs Z."/>
            <person name="Mihaltcheva S."/>
            <person name="Morgado L.N."/>
            <person name="Niskanen T."/>
            <person name="Noordeloos M.E."/>
            <person name="Ohm R.A."/>
            <person name="Ortiz-Santana B."/>
            <person name="Ovrebo C."/>
            <person name="Racz N."/>
            <person name="Riley R."/>
            <person name="Savchenko A."/>
            <person name="Shiryaev A."/>
            <person name="Soop K."/>
            <person name="Spirin V."/>
            <person name="Szebenyi C."/>
            <person name="Tomsovsky M."/>
            <person name="Tulloss R.E."/>
            <person name="Uehling J."/>
            <person name="Grigoriev I.V."/>
            <person name="Vagvolgyi C."/>
            <person name="Papp T."/>
            <person name="Martin F.M."/>
            <person name="Miettinen O."/>
            <person name="Hibbett D.S."/>
            <person name="Nagy L.G."/>
        </authorList>
    </citation>
    <scope>NUCLEOTIDE SEQUENCE [LARGE SCALE GENOMIC DNA]</scope>
    <source>
        <strain evidence="1 2">CBS 962.96</strain>
    </source>
</reference>
<dbReference type="EMBL" id="ML180817">
    <property type="protein sequence ID" value="THU76596.1"/>
    <property type="molecule type" value="Genomic_DNA"/>
</dbReference>
<organism evidence="1 2">
    <name type="scientific">Dendrothele bispora (strain CBS 962.96)</name>
    <dbReference type="NCBI Taxonomy" id="1314807"/>
    <lineage>
        <taxon>Eukaryota</taxon>
        <taxon>Fungi</taxon>
        <taxon>Dikarya</taxon>
        <taxon>Basidiomycota</taxon>
        <taxon>Agaricomycotina</taxon>
        <taxon>Agaricomycetes</taxon>
        <taxon>Agaricomycetidae</taxon>
        <taxon>Agaricales</taxon>
        <taxon>Agaricales incertae sedis</taxon>
        <taxon>Dendrothele</taxon>
    </lineage>
</organism>
<dbReference type="AlphaFoldDB" id="A0A4S8KLW4"/>
<name>A0A4S8KLW4_DENBC</name>
<accession>A0A4S8KLW4</accession>
<evidence type="ECO:0000313" key="1">
    <source>
        <dbReference type="EMBL" id="THU76596.1"/>
    </source>
</evidence>
<sequence>MPTTLSAIILAAVRGEEEAACVVSRHCRRAKFKTKQPKDARCHATAGTGSPARARRLSPTEPRMIDISSNRLSSSNISILSTLSYWATLLPSTVVFAVKACKAAQTFFLLPDLVILSGHNTNSTPNSTS</sequence>
<protein>
    <submittedName>
        <fullName evidence="1">Uncharacterized protein</fullName>
    </submittedName>
</protein>
<evidence type="ECO:0000313" key="2">
    <source>
        <dbReference type="Proteomes" id="UP000297245"/>
    </source>
</evidence>
<dbReference type="Proteomes" id="UP000297245">
    <property type="component" value="Unassembled WGS sequence"/>
</dbReference>